<name>A0A1R3KLE9_9ROSI</name>
<accession>A0A1R3KLE9</accession>
<dbReference type="EMBL" id="AWUE01013004">
    <property type="protein sequence ID" value="OMP07894.1"/>
    <property type="molecule type" value="Genomic_DNA"/>
</dbReference>
<proteinExistence type="predicted"/>
<sequence>MEMGGKRKRKRHCSGRPWLQLLRLSIRETGLVLPPSELLMWSGVLEASWSLFGAHQRLPICENEDV</sequence>
<organism evidence="1 2">
    <name type="scientific">Corchorus olitorius</name>
    <dbReference type="NCBI Taxonomy" id="93759"/>
    <lineage>
        <taxon>Eukaryota</taxon>
        <taxon>Viridiplantae</taxon>
        <taxon>Streptophyta</taxon>
        <taxon>Embryophyta</taxon>
        <taxon>Tracheophyta</taxon>
        <taxon>Spermatophyta</taxon>
        <taxon>Magnoliopsida</taxon>
        <taxon>eudicotyledons</taxon>
        <taxon>Gunneridae</taxon>
        <taxon>Pentapetalae</taxon>
        <taxon>rosids</taxon>
        <taxon>malvids</taxon>
        <taxon>Malvales</taxon>
        <taxon>Malvaceae</taxon>
        <taxon>Grewioideae</taxon>
        <taxon>Apeibeae</taxon>
        <taxon>Corchorus</taxon>
    </lineage>
</organism>
<keyword evidence="2" id="KW-1185">Reference proteome</keyword>
<protein>
    <submittedName>
        <fullName evidence="1">Uncharacterized protein</fullName>
    </submittedName>
</protein>
<comment type="caution">
    <text evidence="1">The sequence shown here is derived from an EMBL/GenBank/DDBJ whole genome shotgun (WGS) entry which is preliminary data.</text>
</comment>
<gene>
    <name evidence="1" type="ORF">COLO4_06959</name>
</gene>
<dbReference type="Proteomes" id="UP000187203">
    <property type="component" value="Unassembled WGS sequence"/>
</dbReference>
<evidence type="ECO:0000313" key="1">
    <source>
        <dbReference type="EMBL" id="OMP07894.1"/>
    </source>
</evidence>
<reference evidence="2" key="1">
    <citation type="submission" date="2013-09" db="EMBL/GenBank/DDBJ databases">
        <title>Corchorus olitorius genome sequencing.</title>
        <authorList>
            <person name="Alam M."/>
            <person name="Haque M.S."/>
            <person name="Islam M.S."/>
            <person name="Emdad E.M."/>
            <person name="Islam M.M."/>
            <person name="Ahmed B."/>
            <person name="Halim A."/>
            <person name="Hossen Q.M.M."/>
            <person name="Hossain M.Z."/>
            <person name="Ahmed R."/>
            <person name="Khan M.M."/>
            <person name="Islam R."/>
            <person name="Rashid M.M."/>
            <person name="Khan S.A."/>
            <person name="Rahman M.S."/>
            <person name="Alam M."/>
            <person name="Yahiya A.S."/>
            <person name="Khan M.S."/>
            <person name="Azam M.S."/>
            <person name="Haque T."/>
            <person name="Lashkar M.Z.H."/>
            <person name="Akhand A.I."/>
            <person name="Morshed G."/>
            <person name="Roy S."/>
            <person name="Uddin K.S."/>
            <person name="Rabeya T."/>
            <person name="Hossain A.S."/>
            <person name="Chowdhury A."/>
            <person name="Snigdha A.R."/>
            <person name="Mortoza M.S."/>
            <person name="Matin S.A."/>
            <person name="Hoque S.M.E."/>
            <person name="Islam M.K."/>
            <person name="Roy D.K."/>
            <person name="Haider R."/>
            <person name="Moosa M.M."/>
            <person name="Elias S.M."/>
            <person name="Hasan A.M."/>
            <person name="Jahan S."/>
            <person name="Shafiuddin M."/>
            <person name="Mahmood N."/>
            <person name="Shommy N.S."/>
        </authorList>
    </citation>
    <scope>NUCLEOTIDE SEQUENCE [LARGE SCALE GENOMIC DNA]</scope>
    <source>
        <strain evidence="2">cv. O-4</strain>
    </source>
</reference>
<dbReference type="AlphaFoldDB" id="A0A1R3KLE9"/>
<evidence type="ECO:0000313" key="2">
    <source>
        <dbReference type="Proteomes" id="UP000187203"/>
    </source>
</evidence>